<keyword evidence="2" id="KW-1185">Reference proteome</keyword>
<dbReference type="OrthoDB" id="271821at2"/>
<dbReference type="AlphaFoldDB" id="A0A7C9GNR5"/>
<organism evidence="1 2">
    <name type="scientific">Sandarakinorhabdus fusca</name>
    <dbReference type="NCBI Taxonomy" id="1439888"/>
    <lineage>
        <taxon>Bacteria</taxon>
        <taxon>Pseudomonadati</taxon>
        <taxon>Pseudomonadota</taxon>
        <taxon>Alphaproteobacteria</taxon>
        <taxon>Sphingomonadales</taxon>
        <taxon>Sphingosinicellaceae</taxon>
        <taxon>Sandarakinorhabdus</taxon>
    </lineage>
</organism>
<gene>
    <name evidence="1" type="ORF">F3168_06855</name>
</gene>
<sequence length="147" mass="16664">MLLSVAAREHLEALYWPLGPICPHGGSDDATHLEGKKHRAGLVQRNACRKQFIVTVGNVFERSEVPLHKWLPCNHLICASKKGIIAHEIHRLLGVTYKTAWFMCHLIRIGEAHMSRYCAEFDFRYNTRKANDNERADVAFSGPLESA</sequence>
<proteinExistence type="predicted"/>
<name>A0A7C9GNR5_9SPHN</name>
<dbReference type="Proteomes" id="UP000481327">
    <property type="component" value="Unassembled WGS sequence"/>
</dbReference>
<evidence type="ECO:0000313" key="2">
    <source>
        <dbReference type="Proteomes" id="UP000481327"/>
    </source>
</evidence>
<dbReference type="EMBL" id="WIOL01000002">
    <property type="protein sequence ID" value="MQT16975.1"/>
    <property type="molecule type" value="Genomic_DNA"/>
</dbReference>
<reference evidence="1 2" key="1">
    <citation type="submission" date="2019-09" db="EMBL/GenBank/DDBJ databases">
        <title>Polymorphobacter sp. isolated from a lake in China.</title>
        <authorList>
            <person name="Liu Z."/>
        </authorList>
    </citation>
    <scope>NUCLEOTIDE SEQUENCE [LARGE SCALE GENOMIC DNA]</scope>
    <source>
        <strain evidence="1 2">D40P</strain>
    </source>
</reference>
<comment type="caution">
    <text evidence="1">The sequence shown here is derived from an EMBL/GenBank/DDBJ whole genome shotgun (WGS) entry which is preliminary data.</text>
</comment>
<accession>A0A7C9GNR5</accession>
<evidence type="ECO:0000313" key="1">
    <source>
        <dbReference type="EMBL" id="MQT16975.1"/>
    </source>
</evidence>
<protein>
    <submittedName>
        <fullName evidence="1">Uncharacterized protein</fullName>
    </submittedName>
</protein>